<feature type="compositionally biased region" description="Polar residues" evidence="6">
    <location>
        <begin position="167"/>
        <end position="178"/>
    </location>
</feature>
<dbReference type="SMART" id="SM00511">
    <property type="entry name" value="ORANGE"/>
    <property type="match status" value="1"/>
</dbReference>
<feature type="region of interest" description="Disordered" evidence="6">
    <location>
        <begin position="158"/>
        <end position="178"/>
    </location>
</feature>
<dbReference type="EMBL" id="JN546230">
    <property type="protein sequence ID" value="AEV91210.1"/>
    <property type="molecule type" value="Genomic_DNA"/>
</dbReference>
<evidence type="ECO:0000259" key="7">
    <source>
        <dbReference type="PROSITE" id="PS50888"/>
    </source>
</evidence>
<dbReference type="Gene3D" id="4.10.280.10">
    <property type="entry name" value="Helix-loop-helix DNA-binding domain"/>
    <property type="match status" value="1"/>
</dbReference>
<dbReference type="PROSITE" id="PS50888">
    <property type="entry name" value="BHLH"/>
    <property type="match status" value="1"/>
</dbReference>
<dbReference type="PANTHER" id="PTHR10985">
    <property type="entry name" value="BASIC HELIX-LOOP-HELIX TRANSCRIPTION FACTOR, HES-RELATED"/>
    <property type="match status" value="1"/>
</dbReference>
<dbReference type="Pfam" id="PF00010">
    <property type="entry name" value="HLH"/>
    <property type="match status" value="1"/>
</dbReference>
<dbReference type="InterPro" id="IPR011598">
    <property type="entry name" value="bHLH_dom"/>
</dbReference>
<dbReference type="SUPFAM" id="SSF158457">
    <property type="entry name" value="Orange domain-like"/>
    <property type="match status" value="1"/>
</dbReference>
<name>G9I1M3_TELDL</name>
<evidence type="ECO:0000313" key="9">
    <source>
        <dbReference type="EMBL" id="AEV91210.1"/>
    </source>
</evidence>
<evidence type="ECO:0000259" key="8">
    <source>
        <dbReference type="PROSITE" id="PS51054"/>
    </source>
</evidence>
<sequence>MAKKQQYQRTKKPMLERHRRARVTNCLSTLRQLIAECSDNDNVLRMDKIVMLETTIAYMRQQQSAKKNKQQRTAAADIMHNFRHGYMNAVEEVSRMLASIPGVNIEMGKTIMTHLGRVYNRLQVKQQKIQQQQQRSYYRNQLPIMNLPQAALSPASSGYYSDDCESTKSTKSPQVETIPQENIWRPW</sequence>
<feature type="domain" description="BHLH" evidence="7">
    <location>
        <begin position="7"/>
        <end position="62"/>
    </location>
</feature>
<keyword evidence="3" id="KW-0238">DNA-binding</keyword>
<reference evidence="9" key="1">
    <citation type="journal article" date="2011" name="BMC Evol. Biol.">
        <title>The Enhancer of split complex arose prior to the diversification of schizophoran flies and is strongly conserved between Drosophila and stalk-eyed flies (Diopsidae).</title>
        <authorList>
            <person name="Baker R.H."/>
            <person name="Kuehl J.V."/>
            <person name="Wilkinson G.S."/>
        </authorList>
    </citation>
    <scope>NUCLEOTIDE SEQUENCE</scope>
</reference>
<comment type="subcellular location">
    <subcellularLocation>
        <location evidence="1">Nucleus</location>
    </subcellularLocation>
</comment>
<accession>G9I1M3</accession>
<keyword evidence="5" id="KW-0539">Nucleus</keyword>
<keyword evidence="2" id="KW-0805">Transcription regulation</keyword>
<dbReference type="GO" id="GO:0006355">
    <property type="term" value="P:regulation of DNA-templated transcription"/>
    <property type="evidence" value="ECO:0007669"/>
    <property type="project" value="InterPro"/>
</dbReference>
<dbReference type="Pfam" id="PF07527">
    <property type="entry name" value="Hairy_orange"/>
    <property type="match status" value="1"/>
</dbReference>
<feature type="domain" description="Orange" evidence="8">
    <location>
        <begin position="82"/>
        <end position="115"/>
    </location>
</feature>
<keyword evidence="4" id="KW-0804">Transcription</keyword>
<dbReference type="OrthoDB" id="6085656at2759"/>
<dbReference type="SUPFAM" id="SSF47459">
    <property type="entry name" value="HLH, helix-loop-helix DNA-binding domain"/>
    <property type="match status" value="1"/>
</dbReference>
<dbReference type="InterPro" id="IPR050370">
    <property type="entry name" value="HES_HEY"/>
</dbReference>
<dbReference type="SMART" id="SM00353">
    <property type="entry name" value="HLH"/>
    <property type="match status" value="1"/>
</dbReference>
<organism evidence="9">
    <name type="scientific">Teleopsis dalmanni</name>
    <name type="common">Malaysian stalk-eyed fly</name>
    <name type="synonym">Cyrtodiopsis dalmanni</name>
    <dbReference type="NCBI Taxonomy" id="139649"/>
    <lineage>
        <taxon>Eukaryota</taxon>
        <taxon>Metazoa</taxon>
        <taxon>Ecdysozoa</taxon>
        <taxon>Arthropoda</taxon>
        <taxon>Hexapoda</taxon>
        <taxon>Insecta</taxon>
        <taxon>Pterygota</taxon>
        <taxon>Neoptera</taxon>
        <taxon>Endopterygota</taxon>
        <taxon>Diptera</taxon>
        <taxon>Brachycera</taxon>
        <taxon>Muscomorpha</taxon>
        <taxon>Diopsoidea</taxon>
        <taxon>Diopsidae</taxon>
        <taxon>Teleopsis</taxon>
    </lineage>
</organism>
<dbReference type="GO" id="GO:0003677">
    <property type="term" value="F:DNA binding"/>
    <property type="evidence" value="ECO:0007669"/>
    <property type="project" value="UniProtKB-KW"/>
</dbReference>
<evidence type="ECO:0000256" key="4">
    <source>
        <dbReference type="ARBA" id="ARBA00023163"/>
    </source>
</evidence>
<dbReference type="AlphaFoldDB" id="G9I1M3"/>
<dbReference type="CDD" id="cd18916">
    <property type="entry name" value="bHLH-O_ESM5_like"/>
    <property type="match status" value="1"/>
</dbReference>
<evidence type="ECO:0000256" key="5">
    <source>
        <dbReference type="ARBA" id="ARBA00023242"/>
    </source>
</evidence>
<proteinExistence type="predicted"/>
<dbReference type="InterPro" id="IPR036638">
    <property type="entry name" value="HLH_DNA-bd_sf"/>
</dbReference>
<evidence type="ECO:0000256" key="3">
    <source>
        <dbReference type="ARBA" id="ARBA00023125"/>
    </source>
</evidence>
<dbReference type="InterPro" id="IPR003650">
    <property type="entry name" value="Orange_dom"/>
</dbReference>
<dbReference type="PROSITE" id="PS51054">
    <property type="entry name" value="ORANGE"/>
    <property type="match status" value="1"/>
</dbReference>
<evidence type="ECO:0000256" key="1">
    <source>
        <dbReference type="ARBA" id="ARBA00004123"/>
    </source>
</evidence>
<protein>
    <submittedName>
        <fullName evidence="9">Enhancer of split region protein HLHm8</fullName>
    </submittedName>
</protein>
<evidence type="ECO:0000256" key="2">
    <source>
        <dbReference type="ARBA" id="ARBA00023015"/>
    </source>
</evidence>
<dbReference type="GO" id="GO:0046983">
    <property type="term" value="F:protein dimerization activity"/>
    <property type="evidence" value="ECO:0007669"/>
    <property type="project" value="InterPro"/>
</dbReference>
<evidence type="ECO:0000256" key="6">
    <source>
        <dbReference type="SAM" id="MobiDB-lite"/>
    </source>
</evidence>
<dbReference type="GO" id="GO:0005634">
    <property type="term" value="C:nucleus"/>
    <property type="evidence" value="ECO:0007669"/>
    <property type="project" value="UniProtKB-SubCell"/>
</dbReference>